<dbReference type="InterPro" id="IPR013783">
    <property type="entry name" value="Ig-like_fold"/>
</dbReference>
<feature type="domain" description="Beta-mannosidase-like galactose-binding" evidence="20">
    <location>
        <begin position="40"/>
        <end position="211"/>
    </location>
</feature>
<dbReference type="Proteomes" id="UP000245535">
    <property type="component" value="Unassembled WGS sequence"/>
</dbReference>
<keyword evidence="10" id="KW-0325">Glycoprotein</keyword>
<comment type="caution">
    <text evidence="21">The sequence shown here is derived from an EMBL/GenBank/DDBJ whole genome shotgun (WGS) entry which is preliminary data.</text>
</comment>
<reference evidence="21 22" key="1">
    <citation type="submission" date="2018-03" db="EMBL/GenBank/DDBJ databases">
        <title>Genomic Encyclopedia of Archaeal and Bacterial Type Strains, Phase II (KMG-II): from individual species to whole genera.</title>
        <authorList>
            <person name="Goeker M."/>
        </authorList>
    </citation>
    <scope>NUCLEOTIDE SEQUENCE [LARGE SCALE GENOMIC DNA]</scope>
    <source>
        <strain evidence="21 22">DSM 28229</strain>
    </source>
</reference>
<dbReference type="Gene3D" id="2.60.40.10">
    <property type="entry name" value="Immunoglobulins"/>
    <property type="match status" value="3"/>
</dbReference>
<dbReference type="FunFam" id="3.20.20.80:FF:000050">
    <property type="entry name" value="Beta-mannosidase B"/>
    <property type="match status" value="1"/>
</dbReference>
<dbReference type="PROSITE" id="PS51257">
    <property type="entry name" value="PROKAR_LIPOPROTEIN"/>
    <property type="match status" value="1"/>
</dbReference>
<dbReference type="Gene3D" id="2.60.120.260">
    <property type="entry name" value="Galactose-binding domain-like"/>
    <property type="match status" value="1"/>
</dbReference>
<feature type="chain" id="PRO_5016238196" description="Beta-mannosidase B" evidence="16">
    <location>
        <begin position="26"/>
        <end position="861"/>
    </location>
</feature>
<evidence type="ECO:0000256" key="2">
    <source>
        <dbReference type="ARBA" id="ARBA00004371"/>
    </source>
</evidence>
<dbReference type="Pfam" id="PF00703">
    <property type="entry name" value="Glyco_hydro_2"/>
    <property type="match status" value="1"/>
</dbReference>
<dbReference type="GO" id="GO:0006516">
    <property type="term" value="P:glycoprotein catabolic process"/>
    <property type="evidence" value="ECO:0007669"/>
    <property type="project" value="TreeGrafter"/>
</dbReference>
<evidence type="ECO:0000256" key="8">
    <source>
        <dbReference type="ARBA" id="ARBA00022729"/>
    </source>
</evidence>
<keyword evidence="22" id="KW-1185">Reference proteome</keyword>
<keyword evidence="12" id="KW-0326">Glycosidase</keyword>
<dbReference type="PANTHER" id="PTHR43730">
    <property type="entry name" value="BETA-MANNOSIDASE"/>
    <property type="match status" value="1"/>
</dbReference>
<comment type="similarity">
    <text evidence="13">Belongs to the glycosyl hydrolase 2 family. Beta-mannosidase B subfamily.</text>
</comment>
<evidence type="ECO:0000256" key="9">
    <source>
        <dbReference type="ARBA" id="ARBA00022801"/>
    </source>
</evidence>
<dbReference type="InterPro" id="IPR017853">
    <property type="entry name" value="GH"/>
</dbReference>
<evidence type="ECO:0000256" key="6">
    <source>
        <dbReference type="ARBA" id="ARBA00012754"/>
    </source>
</evidence>
<dbReference type="GO" id="GO:0005764">
    <property type="term" value="C:lysosome"/>
    <property type="evidence" value="ECO:0007669"/>
    <property type="project" value="UniProtKB-SubCell"/>
</dbReference>
<keyword evidence="8 16" id="KW-0732">Signal</keyword>
<dbReference type="Pfam" id="PF22666">
    <property type="entry name" value="Glyco_hydro_2_N2"/>
    <property type="match status" value="1"/>
</dbReference>
<dbReference type="OrthoDB" id="9801077at2"/>
<dbReference type="GO" id="GO:0004567">
    <property type="term" value="F:beta-mannosidase activity"/>
    <property type="evidence" value="ECO:0007669"/>
    <property type="project" value="UniProtKB-EC"/>
</dbReference>
<evidence type="ECO:0000259" key="18">
    <source>
        <dbReference type="Pfam" id="PF17753"/>
    </source>
</evidence>
<feature type="domain" description="Beta-mannosidase Ig-fold" evidence="18">
    <location>
        <begin position="781"/>
        <end position="860"/>
    </location>
</feature>
<evidence type="ECO:0000256" key="5">
    <source>
        <dbReference type="ARBA" id="ARBA00011738"/>
    </source>
</evidence>
<dbReference type="InterPro" id="IPR036156">
    <property type="entry name" value="Beta-gal/glucu_dom_sf"/>
</dbReference>
<dbReference type="PANTHER" id="PTHR43730:SF1">
    <property type="entry name" value="BETA-MANNOSIDASE"/>
    <property type="match status" value="1"/>
</dbReference>
<name>A0A315Z9K4_SEDFL</name>
<evidence type="ECO:0000256" key="16">
    <source>
        <dbReference type="SAM" id="SignalP"/>
    </source>
</evidence>
<evidence type="ECO:0000256" key="13">
    <source>
        <dbReference type="ARBA" id="ARBA00038429"/>
    </source>
</evidence>
<evidence type="ECO:0000256" key="15">
    <source>
        <dbReference type="ARBA" id="ARBA00041614"/>
    </source>
</evidence>
<dbReference type="InterPro" id="IPR041447">
    <property type="entry name" value="Mannosidase_ig"/>
</dbReference>
<dbReference type="InterPro" id="IPR054593">
    <property type="entry name" value="Beta-mannosidase-like_N2"/>
</dbReference>
<feature type="domain" description="Glycoside hydrolase family 2 immunoglobulin-like beta-sandwich" evidence="17">
    <location>
        <begin position="222"/>
        <end position="327"/>
    </location>
</feature>
<dbReference type="SUPFAM" id="SSF49785">
    <property type="entry name" value="Galactose-binding domain-like"/>
    <property type="match status" value="1"/>
</dbReference>
<dbReference type="GO" id="GO:0005975">
    <property type="term" value="P:carbohydrate metabolic process"/>
    <property type="evidence" value="ECO:0007669"/>
    <property type="project" value="InterPro"/>
</dbReference>
<dbReference type="InterPro" id="IPR050887">
    <property type="entry name" value="Beta-mannosidase_GH2"/>
</dbReference>
<dbReference type="Gene3D" id="3.20.20.80">
    <property type="entry name" value="Glycosidases"/>
    <property type="match status" value="1"/>
</dbReference>
<dbReference type="RefSeq" id="WP_109618925.1">
    <property type="nucleotide sequence ID" value="NZ_QGDO01000003.1"/>
</dbReference>
<feature type="domain" description="Mannosidase Ig/CBM-like" evidence="19">
    <location>
        <begin position="686"/>
        <end position="778"/>
    </location>
</feature>
<dbReference type="Pfam" id="PF17786">
    <property type="entry name" value="Mannosidase_ig"/>
    <property type="match status" value="1"/>
</dbReference>
<evidence type="ECO:0000256" key="4">
    <source>
        <dbReference type="ARBA" id="ARBA00004740"/>
    </source>
</evidence>
<evidence type="ECO:0000313" key="22">
    <source>
        <dbReference type="Proteomes" id="UP000245535"/>
    </source>
</evidence>
<keyword evidence="11" id="KW-0458">Lysosome</keyword>
<comment type="catalytic activity">
    <reaction evidence="1">
        <text>Hydrolysis of terminal, non-reducing beta-D-mannose residues in beta-D-mannosides.</text>
        <dbReference type="EC" id="3.2.1.25"/>
    </reaction>
</comment>
<dbReference type="SUPFAM" id="SSF51445">
    <property type="entry name" value="(Trans)glycosidases"/>
    <property type="match status" value="1"/>
</dbReference>
<dbReference type="FunFam" id="2.60.120.260:FF:000060">
    <property type="entry name" value="Probable beta-mannosidase"/>
    <property type="match status" value="1"/>
</dbReference>
<keyword evidence="9" id="KW-0378">Hydrolase</keyword>
<evidence type="ECO:0000313" key="21">
    <source>
        <dbReference type="EMBL" id="PWJ42191.1"/>
    </source>
</evidence>
<comment type="subcellular location">
    <subcellularLocation>
        <location evidence="2">Lysosome</location>
    </subcellularLocation>
    <subcellularLocation>
        <location evidence="3">Secreted</location>
    </subcellularLocation>
</comment>
<evidence type="ECO:0000256" key="3">
    <source>
        <dbReference type="ARBA" id="ARBA00004613"/>
    </source>
</evidence>
<organism evidence="21 22">
    <name type="scientific">Sediminitomix flava</name>
    <dbReference type="NCBI Taxonomy" id="379075"/>
    <lineage>
        <taxon>Bacteria</taxon>
        <taxon>Pseudomonadati</taxon>
        <taxon>Bacteroidota</taxon>
        <taxon>Cytophagia</taxon>
        <taxon>Cytophagales</taxon>
        <taxon>Flammeovirgaceae</taxon>
        <taxon>Sediminitomix</taxon>
    </lineage>
</organism>
<dbReference type="Pfam" id="PF17753">
    <property type="entry name" value="Ig_mannosidase"/>
    <property type="match status" value="1"/>
</dbReference>
<evidence type="ECO:0000259" key="17">
    <source>
        <dbReference type="Pfam" id="PF00703"/>
    </source>
</evidence>
<keyword evidence="7" id="KW-0964">Secreted</keyword>
<feature type="signal peptide" evidence="16">
    <location>
        <begin position="1"/>
        <end position="25"/>
    </location>
</feature>
<evidence type="ECO:0000256" key="10">
    <source>
        <dbReference type="ARBA" id="ARBA00023180"/>
    </source>
</evidence>
<protein>
    <recommendedName>
        <fullName evidence="14">Beta-mannosidase B</fullName>
        <ecNumber evidence="6">3.2.1.25</ecNumber>
    </recommendedName>
    <alternativeName>
        <fullName evidence="15">Mannanase B</fullName>
    </alternativeName>
</protein>
<proteinExistence type="inferred from homology"/>
<evidence type="ECO:0000259" key="19">
    <source>
        <dbReference type="Pfam" id="PF17786"/>
    </source>
</evidence>
<dbReference type="AlphaFoldDB" id="A0A315Z9K4"/>
<evidence type="ECO:0000256" key="12">
    <source>
        <dbReference type="ARBA" id="ARBA00023295"/>
    </source>
</evidence>
<evidence type="ECO:0000259" key="20">
    <source>
        <dbReference type="Pfam" id="PF22666"/>
    </source>
</evidence>
<evidence type="ECO:0000256" key="14">
    <source>
        <dbReference type="ARBA" id="ARBA00041069"/>
    </source>
</evidence>
<gene>
    <name evidence="21" type="ORF">BC781_103442</name>
</gene>
<evidence type="ECO:0000256" key="1">
    <source>
        <dbReference type="ARBA" id="ARBA00000829"/>
    </source>
</evidence>
<evidence type="ECO:0000256" key="11">
    <source>
        <dbReference type="ARBA" id="ARBA00023228"/>
    </source>
</evidence>
<dbReference type="InterPro" id="IPR006102">
    <property type="entry name" value="Ig-like_GH2"/>
</dbReference>
<accession>A0A315Z9K4</accession>
<dbReference type="EC" id="3.2.1.25" evidence="6"/>
<dbReference type="EMBL" id="QGDO01000003">
    <property type="protein sequence ID" value="PWJ42191.1"/>
    <property type="molecule type" value="Genomic_DNA"/>
</dbReference>
<evidence type="ECO:0000256" key="7">
    <source>
        <dbReference type="ARBA" id="ARBA00022525"/>
    </source>
</evidence>
<comment type="subunit">
    <text evidence="5">Homodimer.</text>
</comment>
<sequence>MKIHRNISFYLISLFALLAISCSSKQQKIAKQEIDLNAGWEFKQSSKEKWYPATVPGTVHTDLYANDLIPDPFYRQNEKDLQWIENEAWEYKKTFDAPAIKNKDFNFSLQFDGLDTYADVFLNDKKILSADNMFVGYESEVTSLLKEKGNELRILFHSPIKKTEGLRQKAGFEYPAGNDASEEKLSVYARKAPYHYGWDWGPRFVTSGIWRDVKLVQRKTATIKDLHIIQESLDEQKAELAIELEIEAFKAIDDAQVQLLIGEKNVNSSQKISLKEGLNQLKFKAQIDTPQLWWPNGLGEQHRYEISARLFQADEQLDENVQKIGLRTIEVVNEPDSIGESFYVKVNGQPVFMKGVNYIPQDSFLPSVTKERYDWMFESMIDANMNMVRVWGGGIYEDDYFYELCDEKGLLLWQDFMFACTMYPGDEDFLKKVEEEAIYNIKRIRNRPSLALWCGNNEIQVGWENWGWQTEFKWSEGVQQKLISDYNKLFKELLPNLVKTHDANRFYYPSSPISNWGNLDDFKIGDNHYWGVWWGKKEFESFKEYVPRFMSEFGFQSFPAMESIKAFSEAEDWDLNSDVMNQHQKSSIGNVTIKEYMQRDYEVPSDFQDFVYVGQLLQAEGMKLGLEVHRRRMPYCMGTLYWQLNDCWPAASWSSIDYYGKWKALHYAVREAFSTQLVSTDLEGDRLKVFLVNDEWQTKDAQLQITWNDFKGNILMKKISELKLAANSSEIVIDKHLTEVLGKSVSPTERQNSYLKFALVIDGKEVSKTFTFLTKPKNQQLPTVKVATSIIEKDGELYVKLATDAFTTGVEISFDGQKEIHLSDNYFYLEANEEKLVKISRTSLDKEDLSKIMKVKCLNNI</sequence>
<comment type="pathway">
    <text evidence="4">Glycan metabolism; N-glycan degradation.</text>
</comment>
<dbReference type="InterPro" id="IPR008979">
    <property type="entry name" value="Galactose-bd-like_sf"/>
</dbReference>
<dbReference type="GO" id="GO:0005576">
    <property type="term" value="C:extracellular region"/>
    <property type="evidence" value="ECO:0007669"/>
    <property type="project" value="UniProtKB-SubCell"/>
</dbReference>
<dbReference type="SUPFAM" id="SSF49303">
    <property type="entry name" value="beta-Galactosidase/glucuronidase domain"/>
    <property type="match status" value="3"/>
</dbReference>
<dbReference type="InterPro" id="IPR041625">
    <property type="entry name" value="Beta-mannosidase_Ig"/>
</dbReference>